<dbReference type="Proteomes" id="UP000577362">
    <property type="component" value="Unassembled WGS sequence"/>
</dbReference>
<dbReference type="SUPFAM" id="SSF54665">
    <property type="entry name" value="CO dehydrogenase molybdoprotein N-domain-like"/>
    <property type="match status" value="1"/>
</dbReference>
<dbReference type="Gene3D" id="1.10.150.120">
    <property type="entry name" value="[2Fe-2S]-binding domain"/>
    <property type="match status" value="1"/>
</dbReference>
<dbReference type="InterPro" id="IPR046867">
    <property type="entry name" value="AldOxase/xan_DH_MoCoBD2"/>
</dbReference>
<accession>A0A840C0B9</accession>
<dbReference type="GO" id="GO:0051537">
    <property type="term" value="F:2 iron, 2 sulfur cluster binding"/>
    <property type="evidence" value="ECO:0007669"/>
    <property type="project" value="InterPro"/>
</dbReference>
<dbReference type="RefSeq" id="WP_183316499.1">
    <property type="nucleotide sequence ID" value="NZ_JACIEN010000002.1"/>
</dbReference>
<comment type="similarity">
    <text evidence="1">Belongs to the xanthine dehydrogenase family.</text>
</comment>
<dbReference type="Pfam" id="PF01799">
    <property type="entry name" value="Fer2_2"/>
    <property type="match status" value="1"/>
</dbReference>
<dbReference type="InterPro" id="IPR006058">
    <property type="entry name" value="2Fe2S_fd_BS"/>
</dbReference>
<dbReference type="CDD" id="cd00207">
    <property type="entry name" value="fer2"/>
    <property type="match status" value="1"/>
</dbReference>
<keyword evidence="2" id="KW-0479">Metal-binding</keyword>
<keyword evidence="4" id="KW-0408">Iron</keyword>
<keyword evidence="7" id="KW-1185">Reference proteome</keyword>
<dbReference type="InterPro" id="IPR008274">
    <property type="entry name" value="AldOxase/xan_DH_MoCoBD1"/>
</dbReference>
<dbReference type="Gene3D" id="3.30.365.10">
    <property type="entry name" value="Aldehyde oxidase/xanthine dehydrogenase, molybdopterin binding domain"/>
    <property type="match status" value="4"/>
</dbReference>
<evidence type="ECO:0000313" key="7">
    <source>
        <dbReference type="Proteomes" id="UP000577362"/>
    </source>
</evidence>
<dbReference type="EMBL" id="JACIEN010000002">
    <property type="protein sequence ID" value="MBB4016979.1"/>
    <property type="molecule type" value="Genomic_DNA"/>
</dbReference>
<dbReference type="PANTHER" id="PTHR11908:SF157">
    <property type="entry name" value="XANTHINE DEHYDROGENASE SUBUNIT D-RELATED"/>
    <property type="match status" value="1"/>
</dbReference>
<dbReference type="InterPro" id="IPR036010">
    <property type="entry name" value="2Fe-2S_ferredoxin-like_sf"/>
</dbReference>
<dbReference type="GO" id="GO:0016491">
    <property type="term" value="F:oxidoreductase activity"/>
    <property type="evidence" value="ECO:0007669"/>
    <property type="project" value="UniProtKB-KW"/>
</dbReference>
<dbReference type="Pfam" id="PF00111">
    <property type="entry name" value="Fer2"/>
    <property type="match status" value="1"/>
</dbReference>
<dbReference type="SUPFAM" id="SSF47741">
    <property type="entry name" value="CO dehydrogenase ISP C-domain like"/>
    <property type="match status" value="1"/>
</dbReference>
<dbReference type="InterPro" id="IPR037165">
    <property type="entry name" value="AldOxase/xan_DH_Mopterin-bd_sf"/>
</dbReference>
<dbReference type="PROSITE" id="PS51085">
    <property type="entry name" value="2FE2S_FER_2"/>
    <property type="match status" value="1"/>
</dbReference>
<dbReference type="AlphaFoldDB" id="A0A840C0B9"/>
<evidence type="ECO:0000313" key="6">
    <source>
        <dbReference type="EMBL" id="MBB4016979.1"/>
    </source>
</evidence>
<evidence type="ECO:0000256" key="3">
    <source>
        <dbReference type="ARBA" id="ARBA00023002"/>
    </source>
</evidence>
<reference evidence="6 7" key="1">
    <citation type="submission" date="2020-08" db="EMBL/GenBank/DDBJ databases">
        <title>Genomic Encyclopedia of Type Strains, Phase IV (KMG-IV): sequencing the most valuable type-strain genomes for metagenomic binning, comparative biology and taxonomic classification.</title>
        <authorList>
            <person name="Goeker M."/>
        </authorList>
    </citation>
    <scope>NUCLEOTIDE SEQUENCE [LARGE SCALE GENOMIC DNA]</scope>
    <source>
        <strain evidence="6 7">DSM 103737</strain>
    </source>
</reference>
<keyword evidence="3" id="KW-0560">Oxidoreductase</keyword>
<dbReference type="PANTHER" id="PTHR11908">
    <property type="entry name" value="XANTHINE DEHYDROGENASE"/>
    <property type="match status" value="1"/>
</dbReference>
<dbReference type="GO" id="GO:0005506">
    <property type="term" value="F:iron ion binding"/>
    <property type="evidence" value="ECO:0007669"/>
    <property type="project" value="InterPro"/>
</dbReference>
<evidence type="ECO:0000256" key="2">
    <source>
        <dbReference type="ARBA" id="ARBA00022723"/>
    </source>
</evidence>
<dbReference type="Pfam" id="PF20256">
    <property type="entry name" value="MoCoBD_2"/>
    <property type="match status" value="1"/>
</dbReference>
<dbReference type="InterPro" id="IPR016208">
    <property type="entry name" value="Ald_Oxase/xanthine_DH-like"/>
</dbReference>
<dbReference type="PROSITE" id="PS00197">
    <property type="entry name" value="2FE2S_FER_1"/>
    <property type="match status" value="1"/>
</dbReference>
<dbReference type="InterPro" id="IPR000674">
    <property type="entry name" value="Ald_Oxase/Xan_DH_a/b"/>
</dbReference>
<dbReference type="InterPro" id="IPR036884">
    <property type="entry name" value="2Fe-2S-bd_dom_sf"/>
</dbReference>
<dbReference type="Pfam" id="PF02738">
    <property type="entry name" value="MoCoBD_1"/>
    <property type="match status" value="1"/>
</dbReference>
<dbReference type="InterPro" id="IPR001041">
    <property type="entry name" value="2Fe-2S_ferredoxin-type"/>
</dbReference>
<evidence type="ECO:0000256" key="4">
    <source>
        <dbReference type="ARBA" id="ARBA00023004"/>
    </source>
</evidence>
<sequence length="929" mass="96861">MLDRVAATESHAGVALTVNGRTVEVAASPAARLSKVLRDDLGLTGTKVGCDAGDCGACSVLVDGEAVCSCLVAAGQVEGCSVTTVEGLPAGHPVAGRLEEAFLRHGAAQCGICTPGMLVAAVALLAGNERPSEAEVLDAIGGVLCRCTGYRKIVAAILDVAAEARAEVLPEGGAAVGARIRRLDGLKKVRGTDIFGADEAPADALVLRAVRSPYHRAAFSFGDIDAFLARHPGIVRVFTAKDVPGENCYGVIPPFADQPVFAETEARFRGEAVAAIVGEAAAMAALDLSDFPVTWQELPANTTIDAALADDAPLVHTGRVGNILVGGRVVRGDVEAALEKADVVVDGEFETGFVEHAYIEPEAGFARRVGERIEVQACTQAPYMDRDDVAKVLSIAPEAVRIIPTAVGGGFGSKLDLSVQPFIAIAAWHLDRPVRMTYTRPESIMTTTKRHPARIRARAGATQDGRLVGLDFLGDFNTGAYSSWGPTVANRVPVHASGPYYVPHYRALTRAVHTHLVPAGAFRGFGVPQAGIAQEQLYDELADKIGMDRLEFRLRNALRADQPTVTGQVLGEGVGIRACFEALVPHWQRALAEAAAFNATSDGKGDGRLRRGVGVAGMWYGCGNTSLPNPSTIRVGLKRDGRIALHQGAVDIGQGSNTVITQICADALGAPIARFDLVSADTDLTPDCGKTSASRQTFVTGKAAELAGRELRAAILRLANAGEGATVSFADDAVTVRDGGHERAIALADLPADEHGYLLTGEATFDPPTSPLDADGQGIPYAVYGFGAHMVEVEVDTALGTVKALKITAAHDVGRAINPTLVEGQIEGGAAQGLGLALMEEFFPGKGENLHDYLIPSAGDMPPVESILVEDASPVGPFGAKGIGEQALIPTAPAILNAIHDATGVRIRRVPATPDRVRAALLAARGARG</sequence>
<proteinExistence type="inferred from homology"/>
<dbReference type="SUPFAM" id="SSF56003">
    <property type="entry name" value="Molybdenum cofactor-binding domain"/>
    <property type="match status" value="1"/>
</dbReference>
<comment type="caution">
    <text evidence="6">The sequence shown here is derived from an EMBL/GenBank/DDBJ whole genome shotgun (WGS) entry which is preliminary data.</text>
</comment>
<dbReference type="SUPFAM" id="SSF54292">
    <property type="entry name" value="2Fe-2S ferredoxin-like"/>
    <property type="match status" value="1"/>
</dbReference>
<dbReference type="Gene3D" id="3.90.1170.50">
    <property type="entry name" value="Aldehyde oxidase/xanthine dehydrogenase, a/b hammerhead"/>
    <property type="match status" value="1"/>
</dbReference>
<gene>
    <name evidence="6" type="ORF">GGR16_002008</name>
</gene>
<organism evidence="6 7">
    <name type="scientific">Chelatococcus caeni</name>
    <dbReference type="NCBI Taxonomy" id="1348468"/>
    <lineage>
        <taxon>Bacteria</taxon>
        <taxon>Pseudomonadati</taxon>
        <taxon>Pseudomonadota</taxon>
        <taxon>Alphaproteobacteria</taxon>
        <taxon>Hyphomicrobiales</taxon>
        <taxon>Chelatococcaceae</taxon>
        <taxon>Chelatococcus</taxon>
    </lineage>
</organism>
<dbReference type="SMART" id="SM01008">
    <property type="entry name" value="Ald_Xan_dh_C"/>
    <property type="match status" value="1"/>
</dbReference>
<dbReference type="Pfam" id="PF01315">
    <property type="entry name" value="Ald_Xan_dh_C"/>
    <property type="match status" value="1"/>
</dbReference>
<dbReference type="InterPro" id="IPR012675">
    <property type="entry name" value="Beta-grasp_dom_sf"/>
</dbReference>
<evidence type="ECO:0000256" key="1">
    <source>
        <dbReference type="ARBA" id="ARBA00006849"/>
    </source>
</evidence>
<protein>
    <submittedName>
        <fullName evidence="6">CO/xanthine dehydrogenase Mo-binding subunit/aerobic-type carbon monoxide dehydrogenase small subunit (CoxS/CutS family)</fullName>
    </submittedName>
</protein>
<name>A0A840C0B9_9HYPH</name>
<dbReference type="InterPro" id="IPR002888">
    <property type="entry name" value="2Fe-2S-bd"/>
</dbReference>
<feature type="domain" description="2Fe-2S ferredoxin-type" evidence="5">
    <location>
        <begin position="12"/>
        <end position="88"/>
    </location>
</feature>
<dbReference type="InterPro" id="IPR036856">
    <property type="entry name" value="Ald_Oxase/Xan_DH_a/b_sf"/>
</dbReference>
<evidence type="ECO:0000259" key="5">
    <source>
        <dbReference type="PROSITE" id="PS51085"/>
    </source>
</evidence>
<dbReference type="Gene3D" id="3.10.20.30">
    <property type="match status" value="1"/>
</dbReference>